<dbReference type="RefSeq" id="WP_226093247.1">
    <property type="nucleotide sequence ID" value="NZ_CP162670.1"/>
</dbReference>
<dbReference type="EMBL" id="CP162670">
    <property type="protein sequence ID" value="XDL25087.1"/>
    <property type="molecule type" value="Genomic_DNA"/>
</dbReference>
<protein>
    <submittedName>
        <fullName evidence="1">Uncharacterized protein</fullName>
    </submittedName>
</protein>
<gene>
    <name evidence="1" type="ORF">LF929_002370</name>
</gene>
<accession>A0AB39IWA7</accession>
<reference evidence="1" key="1">
    <citation type="submission" date="2024-07" db="EMBL/GenBank/DDBJ databases">
        <authorList>
            <person name="Pedron J."/>
        </authorList>
    </citation>
    <scope>NUCLEOTIDE SEQUENCE</scope>
    <source>
        <strain evidence="1">A003-S1-M15</strain>
    </source>
</reference>
<dbReference type="AlphaFoldDB" id="A0AB39IWA7"/>
<proteinExistence type="predicted"/>
<dbReference type="GeneID" id="302580481"/>
<organism evidence="1">
    <name type="scientific">Dickeya oryzae</name>
    <dbReference type="NCBI Taxonomy" id="1240404"/>
    <lineage>
        <taxon>Bacteria</taxon>
        <taxon>Pseudomonadati</taxon>
        <taxon>Pseudomonadota</taxon>
        <taxon>Gammaproteobacteria</taxon>
        <taxon>Enterobacterales</taxon>
        <taxon>Pectobacteriaceae</taxon>
        <taxon>Dickeya</taxon>
    </lineage>
</organism>
<sequence length="121" mass="14205">MMKEYLVNSGLFNMIIRPTDKAYYILNDDQASADTLQEFLAGDNVQYSRLKPLWFRYRADESWQDFDKKDYRLGKELSEAELIDRFVLKKFNFGSLVAVRDTQTGTVKVFKRDKLQLSASE</sequence>
<name>A0AB39IWA7_9GAMM</name>
<evidence type="ECO:0000313" key="1">
    <source>
        <dbReference type="EMBL" id="XDL25087.1"/>
    </source>
</evidence>